<comment type="caution">
    <text evidence="1">The sequence shown here is derived from an EMBL/GenBank/DDBJ whole genome shotgun (WGS) entry which is preliminary data.</text>
</comment>
<sequence>MLKNFILYVMGLQQIKRVKKIYFRYPIEENGSFYYKRYRLRQEDDIVLIRGWHNHFPTIHLLDLFVVFADADDSGSFDVDMDTQSSGGVGTNVRRLIFNLNIPHDGSIEDSNPGVDVPAEGILEEEIERHERSITSDLMTHPYWVNPTLSDDEEVEVEDEVMPEDEKAIDDEDIHEDVLEETNFFIHGQPSLTQLAITEKYDHPGHFTSLHLNAMRRDRCFLQGGPDDDPTNEFEVGQ</sequence>
<evidence type="ECO:0000313" key="2">
    <source>
        <dbReference type="Proteomes" id="UP001341840"/>
    </source>
</evidence>
<keyword evidence="2" id="KW-1185">Reference proteome</keyword>
<proteinExistence type="predicted"/>
<reference evidence="1 2" key="1">
    <citation type="journal article" date="2023" name="Plants (Basel)">
        <title>Bridging the Gap: Combining Genomics and Transcriptomics Approaches to Understand Stylosanthes scabra, an Orphan Legume from the Brazilian Caatinga.</title>
        <authorList>
            <person name="Ferreira-Neto J.R.C."/>
            <person name="da Silva M.D."/>
            <person name="Binneck E."/>
            <person name="de Melo N.F."/>
            <person name="da Silva R.H."/>
            <person name="de Melo A.L.T.M."/>
            <person name="Pandolfi V."/>
            <person name="Bustamante F.O."/>
            <person name="Brasileiro-Vidal A.C."/>
            <person name="Benko-Iseppon A.M."/>
        </authorList>
    </citation>
    <scope>NUCLEOTIDE SEQUENCE [LARGE SCALE GENOMIC DNA]</scope>
    <source>
        <tissue evidence="1">Leaves</tissue>
    </source>
</reference>
<protein>
    <submittedName>
        <fullName evidence="1">Uncharacterized protein</fullName>
    </submittedName>
</protein>
<dbReference type="Proteomes" id="UP001341840">
    <property type="component" value="Unassembled WGS sequence"/>
</dbReference>
<name>A0ABU6VLN4_9FABA</name>
<gene>
    <name evidence="1" type="ORF">PIB30_069535</name>
</gene>
<organism evidence="1 2">
    <name type="scientific">Stylosanthes scabra</name>
    <dbReference type="NCBI Taxonomy" id="79078"/>
    <lineage>
        <taxon>Eukaryota</taxon>
        <taxon>Viridiplantae</taxon>
        <taxon>Streptophyta</taxon>
        <taxon>Embryophyta</taxon>
        <taxon>Tracheophyta</taxon>
        <taxon>Spermatophyta</taxon>
        <taxon>Magnoliopsida</taxon>
        <taxon>eudicotyledons</taxon>
        <taxon>Gunneridae</taxon>
        <taxon>Pentapetalae</taxon>
        <taxon>rosids</taxon>
        <taxon>fabids</taxon>
        <taxon>Fabales</taxon>
        <taxon>Fabaceae</taxon>
        <taxon>Papilionoideae</taxon>
        <taxon>50 kb inversion clade</taxon>
        <taxon>dalbergioids sensu lato</taxon>
        <taxon>Dalbergieae</taxon>
        <taxon>Pterocarpus clade</taxon>
        <taxon>Stylosanthes</taxon>
    </lineage>
</organism>
<evidence type="ECO:0000313" key="1">
    <source>
        <dbReference type="EMBL" id="MED6174495.1"/>
    </source>
</evidence>
<dbReference type="EMBL" id="JASCZI010151800">
    <property type="protein sequence ID" value="MED6174495.1"/>
    <property type="molecule type" value="Genomic_DNA"/>
</dbReference>
<accession>A0ABU6VLN4</accession>